<dbReference type="Gene3D" id="3.10.450.50">
    <property type="match status" value="1"/>
</dbReference>
<dbReference type="InterPro" id="IPR045875">
    <property type="entry name" value="NTF2"/>
</dbReference>
<dbReference type="Proteomes" id="UP000015100">
    <property type="component" value="Unassembled WGS sequence"/>
</dbReference>
<dbReference type="EMBL" id="AQGS01000867">
    <property type="protein sequence ID" value="EPS36547.1"/>
    <property type="molecule type" value="Genomic_DNA"/>
</dbReference>
<dbReference type="PANTHER" id="PTHR12612">
    <property type="entry name" value="NUCLEAR TRANSPORT FACTOR 2"/>
    <property type="match status" value="1"/>
</dbReference>
<evidence type="ECO:0000256" key="1">
    <source>
        <dbReference type="ARBA" id="ARBA00004496"/>
    </source>
</evidence>
<dbReference type="InterPro" id="IPR018222">
    <property type="entry name" value="Nuclear_transport_factor_2_euk"/>
</dbReference>
<reference evidence="8 9" key="1">
    <citation type="journal article" date="2013" name="PLoS Genet.">
        <title>Genomic mechanisms accounting for the adaptation to parasitism in nematode-trapping fungi.</title>
        <authorList>
            <person name="Meerupati T."/>
            <person name="Andersson K.M."/>
            <person name="Friman E."/>
            <person name="Kumar D."/>
            <person name="Tunlid A."/>
            <person name="Ahren D."/>
        </authorList>
    </citation>
    <scope>NUCLEOTIDE SEQUENCE [LARGE SCALE GENOMIC DNA]</scope>
    <source>
        <strain evidence="8 9">CBS 200.50</strain>
    </source>
</reference>
<proteinExistence type="predicted"/>
<dbReference type="InterPro" id="IPR002075">
    <property type="entry name" value="NTF2_dom"/>
</dbReference>
<dbReference type="SUPFAM" id="SSF54427">
    <property type="entry name" value="NTF2-like"/>
    <property type="match status" value="1"/>
</dbReference>
<evidence type="ECO:0000256" key="4">
    <source>
        <dbReference type="ARBA" id="ARBA00053082"/>
    </source>
</evidence>
<evidence type="ECO:0000259" key="7">
    <source>
        <dbReference type="PROSITE" id="PS50177"/>
    </source>
</evidence>
<feature type="signal peptide" evidence="6">
    <location>
        <begin position="1"/>
        <end position="22"/>
    </location>
</feature>
<dbReference type="AlphaFoldDB" id="S8BMV5"/>
<dbReference type="OrthoDB" id="6507044at2759"/>
<sequence>MKLQTMLWLTIIYGALEGPSVAKDTPKPSRAATRGTGPPGSRAALRLPMHGLNHRCYPAPKPSTLHISDAKLIDIWHTIENCDGGVLNKNKRLLNYYKTREASKAMAIEDGSGDYASVADQFVKFYYDTFDTNRPALQSLYRPSSFLTFESSQSAGVADIHEKLTNLPFEKVKHNVTTTDAQPVSGGAGIIVLVTGSIQVDDQPKPLNFSQSFLLMNDGSWHVAHDVFKLIFPAE</sequence>
<reference evidence="9" key="2">
    <citation type="submission" date="2013-04" db="EMBL/GenBank/DDBJ databases">
        <title>Genomic mechanisms accounting for the adaptation to parasitism in nematode-trapping fungi.</title>
        <authorList>
            <person name="Ahren D.G."/>
        </authorList>
    </citation>
    <scope>NUCLEOTIDE SEQUENCE [LARGE SCALE GENOMIC DNA]</scope>
    <source>
        <strain evidence="9">CBS 200.50</strain>
    </source>
</reference>
<organism evidence="8 9">
    <name type="scientific">Dactylellina haptotyla (strain CBS 200.50)</name>
    <name type="common">Nematode-trapping fungus</name>
    <name type="synonym">Monacrosporium haptotylum</name>
    <dbReference type="NCBI Taxonomy" id="1284197"/>
    <lineage>
        <taxon>Eukaryota</taxon>
        <taxon>Fungi</taxon>
        <taxon>Dikarya</taxon>
        <taxon>Ascomycota</taxon>
        <taxon>Pezizomycotina</taxon>
        <taxon>Orbiliomycetes</taxon>
        <taxon>Orbiliales</taxon>
        <taxon>Orbiliaceae</taxon>
        <taxon>Dactylellina</taxon>
    </lineage>
</organism>
<dbReference type="CDD" id="cd00780">
    <property type="entry name" value="NTF2"/>
    <property type="match status" value="1"/>
</dbReference>
<evidence type="ECO:0000256" key="3">
    <source>
        <dbReference type="ARBA" id="ARBA00026247"/>
    </source>
</evidence>
<keyword evidence="9" id="KW-1185">Reference proteome</keyword>
<evidence type="ECO:0000256" key="2">
    <source>
        <dbReference type="ARBA" id="ARBA00022490"/>
    </source>
</evidence>
<dbReference type="eggNOG" id="KOG2104">
    <property type="taxonomic scope" value="Eukaryota"/>
</dbReference>
<dbReference type="HOGENOM" id="CLU_1180176_0_0_1"/>
<dbReference type="GO" id="GO:0006606">
    <property type="term" value="P:protein import into nucleus"/>
    <property type="evidence" value="ECO:0007669"/>
    <property type="project" value="UniProtKB-ARBA"/>
</dbReference>
<dbReference type="GO" id="GO:0005737">
    <property type="term" value="C:cytoplasm"/>
    <property type="evidence" value="ECO:0007669"/>
    <property type="project" value="UniProtKB-SubCell"/>
</dbReference>
<evidence type="ECO:0000256" key="6">
    <source>
        <dbReference type="SAM" id="SignalP"/>
    </source>
</evidence>
<comment type="subcellular location">
    <subcellularLocation>
        <location evidence="1">Cytoplasm</location>
    </subcellularLocation>
</comment>
<feature type="chain" id="PRO_5004548610" description="Nuclear transport factor 2" evidence="6">
    <location>
        <begin position="23"/>
        <end position="235"/>
    </location>
</feature>
<keyword evidence="2" id="KW-0963">Cytoplasm</keyword>
<comment type="caution">
    <text evidence="8">The sequence shown here is derived from an EMBL/GenBank/DDBJ whole genome shotgun (WGS) entry which is preliminary data.</text>
</comment>
<evidence type="ECO:0000313" key="8">
    <source>
        <dbReference type="EMBL" id="EPS36547.1"/>
    </source>
</evidence>
<feature type="domain" description="NTF2" evidence="7">
    <location>
        <begin position="118"/>
        <end position="230"/>
    </location>
</feature>
<feature type="region of interest" description="Disordered" evidence="5">
    <location>
        <begin position="22"/>
        <end position="42"/>
    </location>
</feature>
<dbReference type="InterPro" id="IPR032710">
    <property type="entry name" value="NTF2-like_dom_sf"/>
</dbReference>
<keyword evidence="6" id="KW-0732">Signal</keyword>
<comment type="function">
    <text evidence="4">Facilitates protein transport into the nucleus. Could be part of a multicomponent system of cytosolic factors that assemble at the pore complex during nuclear import.</text>
</comment>
<accession>S8BMV5</accession>
<dbReference type="Pfam" id="PF02136">
    <property type="entry name" value="NTF2"/>
    <property type="match status" value="1"/>
</dbReference>
<dbReference type="PROSITE" id="PS50177">
    <property type="entry name" value="NTF2_DOMAIN"/>
    <property type="match status" value="1"/>
</dbReference>
<protein>
    <recommendedName>
        <fullName evidence="3">Nuclear transport factor 2</fullName>
    </recommendedName>
</protein>
<evidence type="ECO:0000313" key="9">
    <source>
        <dbReference type="Proteomes" id="UP000015100"/>
    </source>
</evidence>
<dbReference type="GO" id="GO:0005635">
    <property type="term" value="C:nuclear envelope"/>
    <property type="evidence" value="ECO:0007669"/>
    <property type="project" value="UniProtKB-ARBA"/>
</dbReference>
<evidence type="ECO:0000256" key="5">
    <source>
        <dbReference type="SAM" id="MobiDB-lite"/>
    </source>
</evidence>
<dbReference type="FunFam" id="3.10.450.50:FF:000005">
    <property type="entry name" value="Nuclear transport factor 2"/>
    <property type="match status" value="1"/>
</dbReference>
<name>S8BMV5_DACHA</name>
<dbReference type="STRING" id="1284197.S8BMV5"/>
<gene>
    <name evidence="8" type="ORF">H072_9880</name>
</gene>